<proteinExistence type="predicted"/>
<name>A0AAD8K0Y4_TARER</name>
<dbReference type="EMBL" id="JAUHHV010000009">
    <property type="protein sequence ID" value="KAK1412287.1"/>
    <property type="molecule type" value="Genomic_DNA"/>
</dbReference>
<protein>
    <submittedName>
        <fullName evidence="2">Uncharacterized protein</fullName>
    </submittedName>
</protein>
<feature type="region of interest" description="Disordered" evidence="1">
    <location>
        <begin position="1"/>
        <end position="49"/>
    </location>
</feature>
<feature type="compositionally biased region" description="Acidic residues" evidence="1">
    <location>
        <begin position="30"/>
        <end position="42"/>
    </location>
</feature>
<keyword evidence="3" id="KW-1185">Reference proteome</keyword>
<evidence type="ECO:0000256" key="1">
    <source>
        <dbReference type="SAM" id="MobiDB-lite"/>
    </source>
</evidence>
<accession>A0AAD8K0Y4</accession>
<evidence type="ECO:0000313" key="3">
    <source>
        <dbReference type="Proteomes" id="UP001229421"/>
    </source>
</evidence>
<sequence>MKASDRFRLEAMLNSSEKKDDRKKKKRAAEDEDEEGATDEEEGDKKGQKQKNILCSKYSNYWYNIVNQKALSYEPRFLRCLREGVALGQRIQTQCTPMREGKW</sequence>
<evidence type="ECO:0000313" key="2">
    <source>
        <dbReference type="EMBL" id="KAK1412287.1"/>
    </source>
</evidence>
<dbReference type="Proteomes" id="UP001229421">
    <property type="component" value="Unassembled WGS sequence"/>
</dbReference>
<organism evidence="2 3">
    <name type="scientific">Tagetes erecta</name>
    <name type="common">African marigold</name>
    <dbReference type="NCBI Taxonomy" id="13708"/>
    <lineage>
        <taxon>Eukaryota</taxon>
        <taxon>Viridiplantae</taxon>
        <taxon>Streptophyta</taxon>
        <taxon>Embryophyta</taxon>
        <taxon>Tracheophyta</taxon>
        <taxon>Spermatophyta</taxon>
        <taxon>Magnoliopsida</taxon>
        <taxon>eudicotyledons</taxon>
        <taxon>Gunneridae</taxon>
        <taxon>Pentapetalae</taxon>
        <taxon>asterids</taxon>
        <taxon>campanulids</taxon>
        <taxon>Asterales</taxon>
        <taxon>Asteraceae</taxon>
        <taxon>Asteroideae</taxon>
        <taxon>Heliantheae alliance</taxon>
        <taxon>Tageteae</taxon>
        <taxon>Tagetes</taxon>
    </lineage>
</organism>
<dbReference type="AlphaFoldDB" id="A0AAD8K0Y4"/>
<comment type="caution">
    <text evidence="2">The sequence shown here is derived from an EMBL/GenBank/DDBJ whole genome shotgun (WGS) entry which is preliminary data.</text>
</comment>
<gene>
    <name evidence="2" type="ORF">QVD17_33415</name>
</gene>
<reference evidence="2" key="1">
    <citation type="journal article" date="2023" name="bioRxiv">
        <title>Improved chromosome-level genome assembly for marigold (Tagetes erecta).</title>
        <authorList>
            <person name="Jiang F."/>
            <person name="Yuan L."/>
            <person name="Wang S."/>
            <person name="Wang H."/>
            <person name="Xu D."/>
            <person name="Wang A."/>
            <person name="Fan W."/>
        </authorList>
    </citation>
    <scope>NUCLEOTIDE SEQUENCE</scope>
    <source>
        <strain evidence="2">WSJ</strain>
        <tissue evidence="2">Leaf</tissue>
    </source>
</reference>